<organism evidence="2 3">
    <name type="scientific">Ideonella livida</name>
    <dbReference type="NCBI Taxonomy" id="2707176"/>
    <lineage>
        <taxon>Bacteria</taxon>
        <taxon>Pseudomonadati</taxon>
        <taxon>Pseudomonadota</taxon>
        <taxon>Betaproteobacteria</taxon>
        <taxon>Burkholderiales</taxon>
        <taxon>Sphaerotilaceae</taxon>
        <taxon>Ideonella</taxon>
    </lineage>
</organism>
<accession>A0A7C9TGK8</accession>
<dbReference type="Pfam" id="PF05656">
    <property type="entry name" value="DUF805"/>
    <property type="match status" value="1"/>
</dbReference>
<evidence type="ECO:0000256" key="1">
    <source>
        <dbReference type="SAM" id="Phobius"/>
    </source>
</evidence>
<keyword evidence="1" id="KW-0472">Membrane</keyword>
<dbReference type="Proteomes" id="UP000484255">
    <property type="component" value="Unassembled WGS sequence"/>
</dbReference>
<evidence type="ECO:0000313" key="2">
    <source>
        <dbReference type="EMBL" id="NDY89839.1"/>
    </source>
</evidence>
<keyword evidence="3" id="KW-1185">Reference proteome</keyword>
<proteinExistence type="predicted"/>
<dbReference type="EMBL" id="JAAGOH010000001">
    <property type="protein sequence ID" value="NDY89839.1"/>
    <property type="molecule type" value="Genomic_DNA"/>
</dbReference>
<evidence type="ECO:0000313" key="3">
    <source>
        <dbReference type="Proteomes" id="UP000484255"/>
    </source>
</evidence>
<reference evidence="2 3" key="1">
    <citation type="submission" date="2020-02" db="EMBL/GenBank/DDBJ databases">
        <title>Ideonella bacterium strain TBM-1.</title>
        <authorList>
            <person name="Chen W.-M."/>
        </authorList>
    </citation>
    <scope>NUCLEOTIDE SEQUENCE [LARGE SCALE GENOMIC DNA]</scope>
    <source>
        <strain evidence="2 3">TBM-1</strain>
    </source>
</reference>
<dbReference type="InterPro" id="IPR008523">
    <property type="entry name" value="DUF805"/>
</dbReference>
<gene>
    <name evidence="2" type="ORF">G3A44_01375</name>
</gene>
<sequence>MNDLLNASTAGLPIEPMPPSRLFLSLEGRLRRRDYWQRGVLPLLLVLVVGTALLNIAGLPLERAEGLMNLVLAWPMLAVSVKRWHDRNRSGWWMAVLLVPVVGWLWLLIDNGCLRGDAGPNDYGPPPA</sequence>
<feature type="transmembrane region" description="Helical" evidence="1">
    <location>
        <begin position="39"/>
        <end position="61"/>
    </location>
</feature>
<dbReference type="PANTHER" id="PTHR34980">
    <property type="entry name" value="INNER MEMBRANE PROTEIN-RELATED-RELATED"/>
    <property type="match status" value="1"/>
</dbReference>
<dbReference type="PANTHER" id="PTHR34980:SF2">
    <property type="entry name" value="INNER MEMBRANE PROTEIN YHAH-RELATED"/>
    <property type="match status" value="1"/>
</dbReference>
<dbReference type="AlphaFoldDB" id="A0A7C9TGK8"/>
<protein>
    <submittedName>
        <fullName evidence="2">DUF805 domain-containing protein</fullName>
    </submittedName>
</protein>
<keyword evidence="1" id="KW-1133">Transmembrane helix</keyword>
<dbReference type="RefSeq" id="WP_163455687.1">
    <property type="nucleotide sequence ID" value="NZ_JAAGOH010000001.1"/>
</dbReference>
<feature type="transmembrane region" description="Helical" evidence="1">
    <location>
        <begin position="91"/>
        <end position="109"/>
    </location>
</feature>
<comment type="caution">
    <text evidence="2">The sequence shown here is derived from an EMBL/GenBank/DDBJ whole genome shotgun (WGS) entry which is preliminary data.</text>
</comment>
<keyword evidence="1" id="KW-0812">Transmembrane</keyword>
<name>A0A7C9TGK8_9BURK</name>
<dbReference type="GO" id="GO:0005886">
    <property type="term" value="C:plasma membrane"/>
    <property type="evidence" value="ECO:0007669"/>
    <property type="project" value="TreeGrafter"/>
</dbReference>